<organism evidence="2 3">
    <name type="scientific">Puccinia graminis f. sp. tritici</name>
    <dbReference type="NCBI Taxonomy" id="56615"/>
    <lineage>
        <taxon>Eukaryota</taxon>
        <taxon>Fungi</taxon>
        <taxon>Dikarya</taxon>
        <taxon>Basidiomycota</taxon>
        <taxon>Pucciniomycotina</taxon>
        <taxon>Pucciniomycetes</taxon>
        <taxon>Pucciniales</taxon>
        <taxon>Pucciniaceae</taxon>
        <taxon>Puccinia</taxon>
    </lineage>
</organism>
<dbReference type="PANTHER" id="PTHR35871">
    <property type="entry name" value="EXPRESSED PROTEIN"/>
    <property type="match status" value="1"/>
</dbReference>
<gene>
    <name evidence="2" type="ORF">PGT21_006507</name>
</gene>
<evidence type="ECO:0000313" key="2">
    <source>
        <dbReference type="EMBL" id="KAA1079280.1"/>
    </source>
</evidence>
<dbReference type="AlphaFoldDB" id="A0A5B0MU29"/>
<evidence type="ECO:0000313" key="3">
    <source>
        <dbReference type="Proteomes" id="UP000324748"/>
    </source>
</evidence>
<accession>A0A5B0MU29</accession>
<comment type="caution">
    <text evidence="2">The sequence shown here is derived from an EMBL/GenBank/DDBJ whole genome shotgun (WGS) entry which is preliminary data.</text>
</comment>
<protein>
    <submittedName>
        <fullName evidence="2">Uncharacterized protein</fullName>
    </submittedName>
</protein>
<feature type="compositionally biased region" description="Polar residues" evidence="1">
    <location>
        <begin position="1"/>
        <end position="14"/>
    </location>
</feature>
<feature type="region of interest" description="Disordered" evidence="1">
    <location>
        <begin position="1"/>
        <end position="88"/>
    </location>
</feature>
<sequence length="168" mass="18985">MGYQKPTESFNPDSNLLVPAKVPRQTWHNRKKNNVQALGKNNKIMSSWLKQANLHPNSSDPPSETVPPNQEPSSIETGPNPEDHSKQSPNATEICLMSILNMYLSSPRLIKTPSSIVLKSQTQWEELNKAINIAAAAYKKKALQDKNFVYPEATIANLNEFNHFQRQY</sequence>
<dbReference type="Proteomes" id="UP000324748">
    <property type="component" value="Unassembled WGS sequence"/>
</dbReference>
<keyword evidence="3" id="KW-1185">Reference proteome</keyword>
<evidence type="ECO:0000256" key="1">
    <source>
        <dbReference type="SAM" id="MobiDB-lite"/>
    </source>
</evidence>
<dbReference type="EMBL" id="VSWC01000132">
    <property type="protein sequence ID" value="KAA1079280.1"/>
    <property type="molecule type" value="Genomic_DNA"/>
</dbReference>
<dbReference type="OrthoDB" id="2449121at2759"/>
<dbReference type="PANTHER" id="PTHR35871:SF1">
    <property type="entry name" value="CXC1-LIKE CYSTEINE CLUSTER ASSOCIATED WITH KDZ TRANSPOSASES DOMAIN-CONTAINING PROTEIN"/>
    <property type="match status" value="1"/>
</dbReference>
<reference evidence="2 3" key="1">
    <citation type="submission" date="2019-05" db="EMBL/GenBank/DDBJ databases">
        <title>Emergence of the Ug99 lineage of the wheat stem rust pathogen through somatic hybridization.</title>
        <authorList>
            <person name="Li F."/>
            <person name="Upadhyaya N.M."/>
            <person name="Sperschneider J."/>
            <person name="Matny O."/>
            <person name="Nguyen-Phuc H."/>
            <person name="Mago R."/>
            <person name="Raley C."/>
            <person name="Miller M.E."/>
            <person name="Silverstein K.A.T."/>
            <person name="Henningsen E."/>
            <person name="Hirsch C.D."/>
            <person name="Visser B."/>
            <person name="Pretorius Z.A."/>
            <person name="Steffenson B.J."/>
            <person name="Schwessinger B."/>
            <person name="Dodds P.N."/>
            <person name="Figueroa M."/>
        </authorList>
    </citation>
    <scope>NUCLEOTIDE SEQUENCE [LARGE SCALE GENOMIC DNA]</scope>
    <source>
        <strain evidence="2">21-0</strain>
    </source>
</reference>
<proteinExistence type="predicted"/>
<name>A0A5B0MU29_PUCGR</name>
<feature type="compositionally biased region" description="Polar residues" evidence="1">
    <location>
        <begin position="43"/>
        <end position="77"/>
    </location>
</feature>